<dbReference type="EC" id="1.1.1.95" evidence="9"/>
<keyword evidence="5 9" id="KW-0560">Oxidoreductase</keyword>
<dbReference type="CDD" id="cd12173">
    <property type="entry name" value="PGDH_4"/>
    <property type="match status" value="1"/>
</dbReference>
<dbReference type="PANTHER" id="PTHR42938:SF47">
    <property type="entry name" value="HYDROXYPYRUVATE REDUCTASE"/>
    <property type="match status" value="1"/>
</dbReference>
<comment type="function">
    <text evidence="1">Catalyzes the reversible oxidation of 3-phospho-D-glycerate to 3-phosphonooxypyruvate, the first step of the phosphorylated L-serine biosynthesis pathway. Also catalyzes the reversible oxidation of 2-hydroxyglutarate to 2-oxoglutarate.</text>
</comment>
<sequence>MSAAQPVVLIAEELSPATVEALGPDFEIRHTDGADRARLLEDLRDVDAVLIRSATQMDAEAIAAAPQLKVIARAGVGLDNVDVPAATEAGVMVVNAPTSNIISAAELTCGHILATARNIAAANRSLKAGEWKRSKYTGVELYGKKLGVIGLGRIGALVAERMRAFGMEILAYDPYVTTARAQQLGATLVELDQLLERADFVTIHMPKTPETVGMIGDDQFARMKDTAVVVNVARGGLVDEDALARALESGAIAGAGIDVFSTEPATDLAFFAQDSAVVTPHLGASTAEAQEKAGVAVAGSVRLALSGELVPDAVNVAGGVIHEDVRPGLPLAEKLGRVLTSLVGEQSLTAVEVEIAGEIAEHDVSAMRLAALKGVFTDIVSDQVSYVNAPMLAEQRGVECRLTTTPVSESYRNTVTLRAATAHGTQVSVTGTLTGPRQIQKLVGVDRHELEVPLADHLLVFTYEDRPGVIGVLGQALGVQGVNIAGMDVSRDDEGEALAVLTLDGALSGDTATALAAAIGASRVAEVDLSA</sequence>
<evidence type="ECO:0000256" key="2">
    <source>
        <dbReference type="ARBA" id="ARBA00005216"/>
    </source>
</evidence>
<evidence type="ECO:0000256" key="9">
    <source>
        <dbReference type="RuleBase" id="RU363003"/>
    </source>
</evidence>
<dbReference type="Gene3D" id="3.30.1330.90">
    <property type="entry name" value="D-3-phosphoglycerate dehydrogenase, domain 3"/>
    <property type="match status" value="1"/>
</dbReference>
<evidence type="ECO:0000256" key="6">
    <source>
        <dbReference type="ARBA" id="ARBA00023027"/>
    </source>
</evidence>
<dbReference type="Pfam" id="PF02826">
    <property type="entry name" value="2-Hacid_dh_C"/>
    <property type="match status" value="1"/>
</dbReference>
<dbReference type="PROSITE" id="PS00670">
    <property type="entry name" value="D_2_HYDROXYACID_DH_2"/>
    <property type="match status" value="1"/>
</dbReference>
<evidence type="ECO:0000256" key="7">
    <source>
        <dbReference type="ARBA" id="ARBA00048126"/>
    </source>
</evidence>
<evidence type="ECO:0000256" key="8">
    <source>
        <dbReference type="ARBA" id="ARBA00048731"/>
    </source>
</evidence>
<organism evidence="11 12">
    <name type="scientific">Micrococcus endophyticus</name>
    <dbReference type="NCBI Taxonomy" id="455343"/>
    <lineage>
        <taxon>Bacteria</taxon>
        <taxon>Bacillati</taxon>
        <taxon>Actinomycetota</taxon>
        <taxon>Actinomycetes</taxon>
        <taxon>Micrococcales</taxon>
        <taxon>Micrococcaceae</taxon>
        <taxon>Micrococcus</taxon>
    </lineage>
</organism>
<accession>A0A7W9JJ65</accession>
<dbReference type="AlphaFoldDB" id="A0A7W9JJ65"/>
<comment type="catalytic activity">
    <reaction evidence="7">
        <text>(R)-2-hydroxyglutarate + NAD(+) = 2-oxoglutarate + NADH + H(+)</text>
        <dbReference type="Rhea" id="RHEA:49612"/>
        <dbReference type="ChEBI" id="CHEBI:15378"/>
        <dbReference type="ChEBI" id="CHEBI:15801"/>
        <dbReference type="ChEBI" id="CHEBI:16810"/>
        <dbReference type="ChEBI" id="CHEBI:57540"/>
        <dbReference type="ChEBI" id="CHEBI:57945"/>
        <dbReference type="EC" id="1.1.1.399"/>
    </reaction>
</comment>
<comment type="similarity">
    <text evidence="3 9">Belongs to the D-isomer specific 2-hydroxyacid dehydrogenase family.</text>
</comment>
<dbReference type="PROSITE" id="PS51671">
    <property type="entry name" value="ACT"/>
    <property type="match status" value="1"/>
</dbReference>
<dbReference type="Gene3D" id="3.30.70.260">
    <property type="match status" value="1"/>
</dbReference>
<dbReference type="PROSITE" id="PS00065">
    <property type="entry name" value="D_2_HYDROXYACID_DH_1"/>
    <property type="match status" value="1"/>
</dbReference>
<dbReference type="EMBL" id="JACHMW010000001">
    <property type="protein sequence ID" value="MBB5848441.1"/>
    <property type="molecule type" value="Genomic_DNA"/>
</dbReference>
<dbReference type="InterPro" id="IPR045626">
    <property type="entry name" value="PGDH_ASB_dom"/>
</dbReference>
<keyword evidence="9" id="KW-0718">Serine biosynthesis</keyword>
<dbReference type="InterPro" id="IPR036291">
    <property type="entry name" value="NAD(P)-bd_dom_sf"/>
</dbReference>
<evidence type="ECO:0000256" key="1">
    <source>
        <dbReference type="ARBA" id="ARBA00003800"/>
    </source>
</evidence>
<evidence type="ECO:0000313" key="12">
    <source>
        <dbReference type="Proteomes" id="UP000567246"/>
    </source>
</evidence>
<dbReference type="RefSeq" id="WP_184171566.1">
    <property type="nucleotide sequence ID" value="NZ_BAABAG010000001.1"/>
</dbReference>
<dbReference type="SUPFAM" id="SSF143548">
    <property type="entry name" value="Serine metabolism enzymes domain"/>
    <property type="match status" value="1"/>
</dbReference>
<dbReference type="InterPro" id="IPR002912">
    <property type="entry name" value="ACT_dom"/>
</dbReference>
<keyword evidence="12" id="KW-1185">Reference proteome</keyword>
<dbReference type="Gene3D" id="3.40.50.720">
    <property type="entry name" value="NAD(P)-binding Rossmann-like Domain"/>
    <property type="match status" value="2"/>
</dbReference>
<evidence type="ECO:0000313" key="11">
    <source>
        <dbReference type="EMBL" id="MBB5848441.1"/>
    </source>
</evidence>
<comment type="catalytic activity">
    <reaction evidence="8 9">
        <text>(2R)-3-phosphoglycerate + NAD(+) = 3-phosphooxypyruvate + NADH + H(+)</text>
        <dbReference type="Rhea" id="RHEA:12641"/>
        <dbReference type="ChEBI" id="CHEBI:15378"/>
        <dbReference type="ChEBI" id="CHEBI:18110"/>
        <dbReference type="ChEBI" id="CHEBI:57540"/>
        <dbReference type="ChEBI" id="CHEBI:57945"/>
        <dbReference type="ChEBI" id="CHEBI:58272"/>
        <dbReference type="EC" id="1.1.1.95"/>
    </reaction>
</comment>
<dbReference type="InterPro" id="IPR045865">
    <property type="entry name" value="ACT-like_dom_sf"/>
</dbReference>
<proteinExistence type="inferred from homology"/>
<dbReference type="FunFam" id="3.40.50.720:FF:000021">
    <property type="entry name" value="D-3-phosphoglycerate dehydrogenase"/>
    <property type="match status" value="1"/>
</dbReference>
<protein>
    <recommendedName>
        <fullName evidence="4 9">D-3-phosphoglycerate dehydrogenase</fullName>
        <ecNumber evidence="9">1.1.1.95</ecNumber>
    </recommendedName>
</protein>
<dbReference type="Pfam" id="PF19304">
    <property type="entry name" value="PGDH_inter"/>
    <property type="match status" value="1"/>
</dbReference>
<evidence type="ECO:0000259" key="10">
    <source>
        <dbReference type="PROSITE" id="PS51671"/>
    </source>
</evidence>
<name>A0A7W9JJ65_9MICC</name>
<dbReference type="SUPFAM" id="SSF55021">
    <property type="entry name" value="ACT-like"/>
    <property type="match status" value="1"/>
</dbReference>
<dbReference type="InterPro" id="IPR029752">
    <property type="entry name" value="D-isomer_DH_CS1"/>
</dbReference>
<dbReference type="InterPro" id="IPR029009">
    <property type="entry name" value="ASB_dom_sf"/>
</dbReference>
<evidence type="ECO:0000256" key="4">
    <source>
        <dbReference type="ARBA" id="ARBA00021582"/>
    </source>
</evidence>
<keyword evidence="6 9" id="KW-0520">NAD</keyword>
<dbReference type="InterPro" id="IPR006139">
    <property type="entry name" value="D-isomer_2_OHA_DH_cat_dom"/>
</dbReference>
<dbReference type="GO" id="GO:0004617">
    <property type="term" value="F:phosphoglycerate dehydrogenase activity"/>
    <property type="evidence" value="ECO:0007669"/>
    <property type="project" value="UniProtKB-UniRule"/>
</dbReference>
<dbReference type="GO" id="GO:0006564">
    <property type="term" value="P:L-serine biosynthetic process"/>
    <property type="evidence" value="ECO:0007669"/>
    <property type="project" value="UniProtKB-UniRule"/>
</dbReference>
<dbReference type="InterPro" id="IPR006140">
    <property type="entry name" value="D-isomer_DH_NAD-bd"/>
</dbReference>
<dbReference type="InterPro" id="IPR029753">
    <property type="entry name" value="D-isomer_DH_CS"/>
</dbReference>
<dbReference type="PROSITE" id="PS00671">
    <property type="entry name" value="D_2_HYDROXYACID_DH_3"/>
    <property type="match status" value="1"/>
</dbReference>
<keyword evidence="9" id="KW-0028">Amino-acid biosynthesis</keyword>
<dbReference type="SUPFAM" id="SSF52283">
    <property type="entry name" value="Formate/glycerate dehydrogenase catalytic domain-like"/>
    <property type="match status" value="1"/>
</dbReference>
<dbReference type="UniPathway" id="UPA00135">
    <property type="reaction ID" value="UER00196"/>
</dbReference>
<reference evidence="11 12" key="1">
    <citation type="submission" date="2020-08" db="EMBL/GenBank/DDBJ databases">
        <title>Sequencing the genomes of 1000 actinobacteria strains.</title>
        <authorList>
            <person name="Klenk H.-P."/>
        </authorList>
    </citation>
    <scope>NUCLEOTIDE SEQUENCE [LARGE SCALE GENOMIC DNA]</scope>
    <source>
        <strain evidence="11 12">DSM 17945</strain>
    </source>
</reference>
<dbReference type="SUPFAM" id="SSF51735">
    <property type="entry name" value="NAD(P)-binding Rossmann-fold domains"/>
    <property type="match status" value="1"/>
</dbReference>
<evidence type="ECO:0000256" key="3">
    <source>
        <dbReference type="ARBA" id="ARBA00005854"/>
    </source>
</evidence>
<dbReference type="Pfam" id="PF00389">
    <property type="entry name" value="2-Hacid_dh"/>
    <property type="match status" value="1"/>
</dbReference>
<feature type="domain" description="ACT" evidence="10">
    <location>
        <begin position="458"/>
        <end position="531"/>
    </location>
</feature>
<dbReference type="GO" id="GO:0051287">
    <property type="term" value="F:NAD binding"/>
    <property type="evidence" value="ECO:0007669"/>
    <property type="project" value="UniProtKB-UniRule"/>
</dbReference>
<evidence type="ECO:0000256" key="5">
    <source>
        <dbReference type="ARBA" id="ARBA00023002"/>
    </source>
</evidence>
<dbReference type="PANTHER" id="PTHR42938">
    <property type="entry name" value="FORMATE DEHYDROGENASE 1"/>
    <property type="match status" value="1"/>
</dbReference>
<dbReference type="Proteomes" id="UP000567246">
    <property type="component" value="Unassembled WGS sequence"/>
</dbReference>
<comment type="pathway">
    <text evidence="2 9">Amino-acid biosynthesis; L-serine biosynthesis; L-serine from 3-phospho-D-glycerate: step 1/3.</text>
</comment>
<gene>
    <name evidence="11" type="ORF">HDA33_001005</name>
</gene>
<dbReference type="NCBIfam" id="TIGR01327">
    <property type="entry name" value="PGDH"/>
    <property type="match status" value="1"/>
</dbReference>
<dbReference type="InterPro" id="IPR006236">
    <property type="entry name" value="PGDH"/>
</dbReference>
<comment type="caution">
    <text evidence="11">The sequence shown here is derived from an EMBL/GenBank/DDBJ whole genome shotgun (WGS) entry which is preliminary data.</text>
</comment>